<reference evidence="1 2" key="1">
    <citation type="submission" date="2024-11" db="EMBL/GenBank/DDBJ databases">
        <title>Adaptive evolution of stress response genes in parasites aligns with host niche diversity.</title>
        <authorList>
            <person name="Hahn C."/>
            <person name="Resl P."/>
        </authorList>
    </citation>
    <scope>NUCLEOTIDE SEQUENCE [LARGE SCALE GENOMIC DNA]</scope>
    <source>
        <strain evidence="1">EGGRZ-B1_66</strain>
        <tissue evidence="1">Body</tissue>
    </source>
</reference>
<dbReference type="InterPro" id="IPR029168">
    <property type="entry name" value="REC114L"/>
</dbReference>
<dbReference type="EMBL" id="JBJKFK010000573">
    <property type="protein sequence ID" value="KAL3316255.1"/>
    <property type="molecule type" value="Genomic_DNA"/>
</dbReference>
<keyword evidence="2" id="KW-1185">Reference proteome</keyword>
<evidence type="ECO:0000313" key="2">
    <source>
        <dbReference type="Proteomes" id="UP001626550"/>
    </source>
</evidence>
<organism evidence="1 2">
    <name type="scientific">Cichlidogyrus casuarinus</name>
    <dbReference type="NCBI Taxonomy" id="1844966"/>
    <lineage>
        <taxon>Eukaryota</taxon>
        <taxon>Metazoa</taxon>
        <taxon>Spiralia</taxon>
        <taxon>Lophotrochozoa</taxon>
        <taxon>Platyhelminthes</taxon>
        <taxon>Monogenea</taxon>
        <taxon>Monopisthocotylea</taxon>
        <taxon>Dactylogyridea</taxon>
        <taxon>Ancyrocephalidae</taxon>
        <taxon>Cichlidogyrus</taxon>
    </lineage>
</organism>
<accession>A0ABD2Q9L5</accession>
<name>A0ABD2Q9L5_9PLAT</name>
<evidence type="ECO:0000313" key="1">
    <source>
        <dbReference type="EMBL" id="KAL3316255.1"/>
    </source>
</evidence>
<proteinExistence type="predicted"/>
<comment type="caution">
    <text evidence="1">The sequence shown here is derived from an EMBL/GenBank/DDBJ whole genome shotgun (WGS) entry which is preliminary data.</text>
</comment>
<dbReference type="Proteomes" id="UP001626550">
    <property type="component" value="Unassembled WGS sequence"/>
</dbReference>
<gene>
    <name evidence="1" type="ORF">Ciccas_005101</name>
</gene>
<dbReference type="Pfam" id="PF15165">
    <property type="entry name" value="REC114-like"/>
    <property type="match status" value="1"/>
</dbReference>
<sequence>MVHLSGDISKPGPVKRMQLTFGTDTEAQDCLTKLAEFVSTKLDRFELIANNDKQLELSLSDWCFERRVERLTTEKKSLFTSPWPDGHLDGFVRLCLEDEMFPAFVEKVAKSLKRQTDQD</sequence>
<dbReference type="AlphaFoldDB" id="A0ABD2Q9L5"/>
<protein>
    <submittedName>
        <fullName evidence="1">Uncharacterized protein</fullName>
    </submittedName>
</protein>